<dbReference type="AlphaFoldDB" id="A0A0W8E9J9"/>
<evidence type="ECO:0000313" key="1">
    <source>
        <dbReference type="EMBL" id="KUG05280.1"/>
    </source>
</evidence>
<reference evidence="1" key="1">
    <citation type="journal article" date="2015" name="Proc. Natl. Acad. Sci. U.S.A.">
        <title>Networks of energetic and metabolic interactions define dynamics in microbial communities.</title>
        <authorList>
            <person name="Embree M."/>
            <person name="Liu J.K."/>
            <person name="Al-Bassam M.M."/>
            <person name="Zengler K."/>
        </authorList>
    </citation>
    <scope>NUCLEOTIDE SEQUENCE</scope>
</reference>
<dbReference type="EMBL" id="LNQE01001822">
    <property type="protein sequence ID" value="KUG05280.1"/>
    <property type="molecule type" value="Genomic_DNA"/>
</dbReference>
<organism evidence="1">
    <name type="scientific">hydrocarbon metagenome</name>
    <dbReference type="NCBI Taxonomy" id="938273"/>
    <lineage>
        <taxon>unclassified sequences</taxon>
        <taxon>metagenomes</taxon>
        <taxon>ecological metagenomes</taxon>
    </lineage>
</organism>
<sequence>MINVSLESSDTALKLLLHICSGESGPIYSHHFDLVIADYLRKNIHSISVIGEEFEPIYITKITNTIRRQISPLLKCTNQLGIPKYSNEQLEIIIRRILNILRDLRDVVELGMGYWAPAPIRFVDITNTSNALVVGSLPTYNLNTLFSPIIKVAGFVRFVDKLSLVEANPRHPILWQQFDNWLGDTPSDLISWTRQTMKSANEQLHQSAASYENFEVYCPWSKNKLQYYRWLVYEDFKKTSNIPTTDLILFRSKSIPRTFWFGKFSSTSLEADACVPNYIVRRLLYGLDLLYNNEVEAAWTGNTITFNNWLPPEELRLLTAVGMECSTEIGRLPLKYDIQPEWKSIVVDKLQCLGLKIKEERYE</sequence>
<gene>
    <name evidence="1" type="ORF">ASZ90_017353</name>
</gene>
<protein>
    <submittedName>
        <fullName evidence="1">Uncharacterized protein</fullName>
    </submittedName>
</protein>
<proteinExistence type="predicted"/>
<name>A0A0W8E9J9_9ZZZZ</name>
<comment type="caution">
    <text evidence="1">The sequence shown here is derived from an EMBL/GenBank/DDBJ whole genome shotgun (WGS) entry which is preliminary data.</text>
</comment>
<accession>A0A0W8E9J9</accession>